<sequence>MENKETKLTKKMYAACATREWGRLVQDPFHRLEFETTMRYLKKHLPKNGLILDAGGGPGRYTIELAKLGYDVVLLDLVPENLDFAQKQIAKSGMTKRIKRIDPGTITDLSRYPGNSFDAVICLGGPLSHVHPAKMRAKAVSELLRVAGRNAPVFVSVMGKYGVMLATPEGWPREVNDKKAFQRFSRTGDDYHWCGHGYCHFFTAQELKTLFSESKAKTLEMVGLEGLNSSCRITNQFAKEYPKAWKNWVDAHYQICTQPSVVDASGHMMIIVRKK</sequence>
<keyword evidence="2" id="KW-0808">Transferase</keyword>
<dbReference type="Pfam" id="PF13649">
    <property type="entry name" value="Methyltransf_25"/>
    <property type="match status" value="1"/>
</dbReference>
<gene>
    <name evidence="2" type="ORF">HY768_11705</name>
</gene>
<evidence type="ECO:0000259" key="1">
    <source>
        <dbReference type="Pfam" id="PF13649"/>
    </source>
</evidence>
<evidence type="ECO:0000313" key="2">
    <source>
        <dbReference type="EMBL" id="MBI4727858.1"/>
    </source>
</evidence>
<name>A0A933ID81_UNCT6</name>
<dbReference type="AlphaFoldDB" id="A0A933ID81"/>
<comment type="caution">
    <text evidence="2">The sequence shown here is derived from an EMBL/GenBank/DDBJ whole genome shotgun (WGS) entry which is preliminary data.</text>
</comment>
<dbReference type="Gene3D" id="3.40.50.150">
    <property type="entry name" value="Vaccinia Virus protein VP39"/>
    <property type="match status" value="1"/>
</dbReference>
<dbReference type="EMBL" id="JACQXR010000164">
    <property type="protein sequence ID" value="MBI4727858.1"/>
    <property type="molecule type" value="Genomic_DNA"/>
</dbReference>
<evidence type="ECO:0000313" key="3">
    <source>
        <dbReference type="Proteomes" id="UP000736328"/>
    </source>
</evidence>
<proteinExistence type="predicted"/>
<organism evidence="2 3">
    <name type="scientific">candidate division TA06 bacterium</name>
    <dbReference type="NCBI Taxonomy" id="2250710"/>
    <lineage>
        <taxon>Bacteria</taxon>
        <taxon>Bacteria division TA06</taxon>
    </lineage>
</organism>
<keyword evidence="2" id="KW-0489">Methyltransferase</keyword>
<dbReference type="SUPFAM" id="SSF53335">
    <property type="entry name" value="S-adenosyl-L-methionine-dependent methyltransferases"/>
    <property type="match status" value="1"/>
</dbReference>
<dbReference type="GO" id="GO:0008168">
    <property type="term" value="F:methyltransferase activity"/>
    <property type="evidence" value="ECO:0007669"/>
    <property type="project" value="UniProtKB-KW"/>
</dbReference>
<accession>A0A933ID81</accession>
<dbReference type="Proteomes" id="UP000736328">
    <property type="component" value="Unassembled WGS sequence"/>
</dbReference>
<dbReference type="InterPro" id="IPR029063">
    <property type="entry name" value="SAM-dependent_MTases_sf"/>
</dbReference>
<reference evidence="2" key="1">
    <citation type="submission" date="2020-07" db="EMBL/GenBank/DDBJ databases">
        <title>Huge and variable diversity of episymbiotic CPR bacteria and DPANN archaea in groundwater ecosystems.</title>
        <authorList>
            <person name="He C.Y."/>
            <person name="Keren R."/>
            <person name="Whittaker M."/>
            <person name="Farag I.F."/>
            <person name="Doudna J."/>
            <person name="Cate J.H.D."/>
            <person name="Banfield J.F."/>
        </authorList>
    </citation>
    <scope>NUCLEOTIDE SEQUENCE</scope>
    <source>
        <strain evidence="2">NC_groundwater_1520_Pr4_B-0.1um_53_5</strain>
    </source>
</reference>
<protein>
    <submittedName>
        <fullName evidence="2">Class I SAM-dependent methyltransferase</fullName>
    </submittedName>
</protein>
<dbReference type="InterPro" id="IPR041698">
    <property type="entry name" value="Methyltransf_25"/>
</dbReference>
<dbReference type="GO" id="GO:0032259">
    <property type="term" value="P:methylation"/>
    <property type="evidence" value="ECO:0007669"/>
    <property type="project" value="UniProtKB-KW"/>
</dbReference>
<dbReference type="CDD" id="cd02440">
    <property type="entry name" value="AdoMet_MTases"/>
    <property type="match status" value="1"/>
</dbReference>
<feature type="domain" description="Methyltransferase" evidence="1">
    <location>
        <begin position="51"/>
        <end position="146"/>
    </location>
</feature>